<dbReference type="Gene3D" id="3.30.465.10">
    <property type="match status" value="1"/>
</dbReference>
<reference evidence="5 6" key="1">
    <citation type="journal article" date="2016" name="Nat. Commun.">
        <title>Thousands of microbial genomes shed light on interconnected biogeochemical processes in an aquifer system.</title>
        <authorList>
            <person name="Anantharaman K."/>
            <person name="Brown C.T."/>
            <person name="Hug L.A."/>
            <person name="Sharon I."/>
            <person name="Castelle C.J."/>
            <person name="Probst A.J."/>
            <person name="Thomas B.C."/>
            <person name="Singh A."/>
            <person name="Wilkins M.J."/>
            <person name="Karaoz U."/>
            <person name="Brodie E.L."/>
            <person name="Williams K.H."/>
            <person name="Hubbard S.S."/>
            <person name="Banfield J.F."/>
        </authorList>
    </citation>
    <scope>NUCLEOTIDE SEQUENCE [LARGE SCALE GENOMIC DNA]</scope>
</reference>
<comment type="caution">
    <text evidence="5">The sequence shown here is derived from an EMBL/GenBank/DDBJ whole genome shotgun (WGS) entry which is preliminary data.</text>
</comment>
<dbReference type="InterPro" id="IPR016169">
    <property type="entry name" value="FAD-bd_PCMH_sub2"/>
</dbReference>
<sequence length="267" mass="30000">MDDPGRHSIFSMFKWSRLPFGKEGGQADSEPPPTQEELDLLANMEEYFETTASEISTPRTNMQTIEKDATVADALKLFPESGYSRIPVQDQTRDNIVGILFAIDLFPHVETGKKIKVSELMRKPLFVSYSKPIHQLLTELKQKSAHMAIVVDEYGGVDGVVTITDIIEELVGDIPDESNRHSDPSWETVEDGLIVMDANYDLFEFNELFHTNFERDGIETIGGFICYKLGKIPAKGEQFSLGEIQITVSESTDRHLTKLKLTSPQAQ</sequence>
<dbReference type="EMBL" id="MFNF01000045">
    <property type="protein sequence ID" value="OGH00527.1"/>
    <property type="molecule type" value="Genomic_DNA"/>
</dbReference>
<dbReference type="SUPFAM" id="SSF54631">
    <property type="entry name" value="CBS-domain pair"/>
    <property type="match status" value="1"/>
</dbReference>
<feature type="domain" description="CBS" evidence="4">
    <location>
        <begin position="120"/>
        <end position="177"/>
    </location>
</feature>
<evidence type="ECO:0000313" key="5">
    <source>
        <dbReference type="EMBL" id="OGH00527.1"/>
    </source>
</evidence>
<dbReference type="InterPro" id="IPR046342">
    <property type="entry name" value="CBS_dom_sf"/>
</dbReference>
<dbReference type="PANTHER" id="PTHR22777">
    <property type="entry name" value="HEMOLYSIN-RELATED"/>
    <property type="match status" value="1"/>
</dbReference>
<accession>A0A1F6GQT7</accession>
<dbReference type="GO" id="GO:0050660">
    <property type="term" value="F:flavin adenine dinucleotide binding"/>
    <property type="evidence" value="ECO:0007669"/>
    <property type="project" value="InterPro"/>
</dbReference>
<organism evidence="5 6">
    <name type="scientific">Candidatus Lambdaproteobacteria bacterium RIFOXYD2_FULL_56_26</name>
    <dbReference type="NCBI Taxonomy" id="1817773"/>
    <lineage>
        <taxon>Bacteria</taxon>
        <taxon>Pseudomonadati</taxon>
        <taxon>Pseudomonadota</taxon>
        <taxon>Candidatus Lambdaproteobacteria</taxon>
    </lineage>
</organism>
<dbReference type="AlphaFoldDB" id="A0A1F6GQT7"/>
<dbReference type="Pfam" id="PF03471">
    <property type="entry name" value="CorC_HlyC"/>
    <property type="match status" value="1"/>
</dbReference>
<dbReference type="InterPro" id="IPR005170">
    <property type="entry name" value="Transptr-assoc_dom"/>
</dbReference>
<feature type="domain" description="CBS" evidence="4">
    <location>
        <begin position="58"/>
        <end position="115"/>
    </location>
</feature>
<evidence type="ECO:0000256" key="1">
    <source>
        <dbReference type="ARBA" id="ARBA00022737"/>
    </source>
</evidence>
<dbReference type="InterPro" id="IPR036318">
    <property type="entry name" value="FAD-bd_PCMH-like_sf"/>
</dbReference>
<evidence type="ECO:0000256" key="2">
    <source>
        <dbReference type="ARBA" id="ARBA00023122"/>
    </source>
</evidence>
<gene>
    <name evidence="5" type="ORF">A2557_10350</name>
</gene>
<name>A0A1F6GQT7_9PROT</name>
<dbReference type="PANTHER" id="PTHR22777:SF17">
    <property type="entry name" value="UPF0053 PROTEIN SLL0260"/>
    <property type="match status" value="1"/>
</dbReference>
<dbReference type="PROSITE" id="PS51371">
    <property type="entry name" value="CBS"/>
    <property type="match status" value="2"/>
</dbReference>
<evidence type="ECO:0000256" key="3">
    <source>
        <dbReference type="PROSITE-ProRule" id="PRU00703"/>
    </source>
</evidence>
<dbReference type="InterPro" id="IPR044751">
    <property type="entry name" value="Ion_transp-like_CBS"/>
</dbReference>
<dbReference type="Proteomes" id="UP000177583">
    <property type="component" value="Unassembled WGS sequence"/>
</dbReference>
<keyword evidence="1" id="KW-0677">Repeat</keyword>
<dbReference type="SMART" id="SM01091">
    <property type="entry name" value="CorC_HlyC"/>
    <property type="match status" value="1"/>
</dbReference>
<keyword evidence="2 3" id="KW-0129">CBS domain</keyword>
<evidence type="ECO:0000259" key="4">
    <source>
        <dbReference type="PROSITE" id="PS51371"/>
    </source>
</evidence>
<protein>
    <recommendedName>
        <fullName evidence="4">CBS domain-containing protein</fullName>
    </recommendedName>
</protein>
<evidence type="ECO:0000313" key="6">
    <source>
        <dbReference type="Proteomes" id="UP000177583"/>
    </source>
</evidence>
<dbReference type="Gene3D" id="3.10.580.10">
    <property type="entry name" value="CBS-domain"/>
    <property type="match status" value="1"/>
</dbReference>
<dbReference type="InterPro" id="IPR000644">
    <property type="entry name" value="CBS_dom"/>
</dbReference>
<dbReference type="CDD" id="cd04590">
    <property type="entry name" value="CBS_pair_CorC_HlyC_assoc"/>
    <property type="match status" value="1"/>
</dbReference>
<dbReference type="FunFam" id="3.10.580.10:FF:000002">
    <property type="entry name" value="Magnesium/cobalt efflux protein CorC"/>
    <property type="match status" value="1"/>
</dbReference>
<proteinExistence type="predicted"/>
<dbReference type="Pfam" id="PF00571">
    <property type="entry name" value="CBS"/>
    <property type="match status" value="2"/>
</dbReference>
<dbReference type="SUPFAM" id="SSF56176">
    <property type="entry name" value="FAD-binding/transporter-associated domain-like"/>
    <property type="match status" value="1"/>
</dbReference>